<dbReference type="STRING" id="602072.A0A1R3RFK0"/>
<protein>
    <recommendedName>
        <fullName evidence="7">Oxidoreductase</fullName>
    </recommendedName>
</protein>
<dbReference type="InterPro" id="IPR002347">
    <property type="entry name" value="SDR_fam"/>
</dbReference>
<dbReference type="SUPFAM" id="SSF51735">
    <property type="entry name" value="NAD(P)-binding Rossmann-fold domains"/>
    <property type="match status" value="1"/>
</dbReference>
<evidence type="ECO:0008006" key="7">
    <source>
        <dbReference type="Google" id="ProtNLM"/>
    </source>
</evidence>
<evidence type="ECO:0000313" key="6">
    <source>
        <dbReference type="Proteomes" id="UP000188318"/>
    </source>
</evidence>
<evidence type="ECO:0000256" key="3">
    <source>
        <dbReference type="ARBA" id="ARBA00023002"/>
    </source>
</evidence>
<dbReference type="VEuPathDB" id="FungiDB:ASPCADRAFT_517423"/>
<accession>A0A1R3RFK0</accession>
<dbReference type="PANTHER" id="PTHR24320:SF283">
    <property type="entry name" value="RETINOL DEHYDROGENASE 11"/>
    <property type="match status" value="1"/>
</dbReference>
<evidence type="ECO:0000256" key="4">
    <source>
        <dbReference type="RuleBase" id="RU000363"/>
    </source>
</evidence>
<evidence type="ECO:0000256" key="2">
    <source>
        <dbReference type="ARBA" id="ARBA00022857"/>
    </source>
</evidence>
<sequence>MTFSASSTSEEVCQVLADQIKGSRVLITGVSPGSIGAHAALHLSRYRPALLVLAGRTLATLQATENAIKSETPDANIQLLIMDLSSQESVRKAAEELNGYPEGMDRIINSAGVMAAPYGVTREGVEMQFGTNHVGHFLLTNLVLSAMLGRTESGMVRVVNVSSLGHRRGPVRFEDIGFQDGKCYDKWQAYGQSKTANMLFTVSLAEKLGGKGVESFSLYPGRIVTGIGRHLVREEWIKAGWKHEDGSIVDDPKLNWRTPTQAAATLIVAAYDPTISDKSGSYMVNNRVDNDAAAAYALDLENAERLWKLSEEIVDQRFEY</sequence>
<dbReference type="Proteomes" id="UP000188318">
    <property type="component" value="Unassembled WGS sequence"/>
</dbReference>
<dbReference type="Pfam" id="PF00106">
    <property type="entry name" value="adh_short"/>
    <property type="match status" value="1"/>
</dbReference>
<keyword evidence="6" id="KW-1185">Reference proteome</keyword>
<dbReference type="Gene3D" id="3.40.50.720">
    <property type="entry name" value="NAD(P)-binding Rossmann-like Domain"/>
    <property type="match status" value="1"/>
</dbReference>
<dbReference type="AlphaFoldDB" id="A0A1R3RFK0"/>
<dbReference type="PRINTS" id="PR00081">
    <property type="entry name" value="GDHRDH"/>
</dbReference>
<proteinExistence type="inferred from homology"/>
<dbReference type="GO" id="GO:0016491">
    <property type="term" value="F:oxidoreductase activity"/>
    <property type="evidence" value="ECO:0007669"/>
    <property type="project" value="UniProtKB-KW"/>
</dbReference>
<evidence type="ECO:0000256" key="1">
    <source>
        <dbReference type="ARBA" id="ARBA00006484"/>
    </source>
</evidence>
<keyword evidence="2" id="KW-0521">NADP</keyword>
<dbReference type="PANTHER" id="PTHR24320">
    <property type="entry name" value="RETINOL DEHYDROGENASE"/>
    <property type="match status" value="1"/>
</dbReference>
<organism evidence="5 6">
    <name type="scientific">Aspergillus carbonarius (strain ITEM 5010)</name>
    <dbReference type="NCBI Taxonomy" id="602072"/>
    <lineage>
        <taxon>Eukaryota</taxon>
        <taxon>Fungi</taxon>
        <taxon>Dikarya</taxon>
        <taxon>Ascomycota</taxon>
        <taxon>Pezizomycotina</taxon>
        <taxon>Eurotiomycetes</taxon>
        <taxon>Eurotiomycetidae</taxon>
        <taxon>Eurotiales</taxon>
        <taxon>Aspergillaceae</taxon>
        <taxon>Aspergillus</taxon>
        <taxon>Aspergillus subgen. Circumdati</taxon>
    </lineage>
</organism>
<dbReference type="InterPro" id="IPR036291">
    <property type="entry name" value="NAD(P)-bd_dom_sf"/>
</dbReference>
<dbReference type="OMA" id="CYDKWQA"/>
<dbReference type="PRINTS" id="PR00080">
    <property type="entry name" value="SDRFAMILY"/>
</dbReference>
<name>A0A1R3RFK0_ASPC5</name>
<gene>
    <name evidence="5" type="ORF">ASPCADRAFT_517423</name>
</gene>
<reference evidence="6" key="1">
    <citation type="journal article" date="2017" name="Genome Biol.">
        <title>Comparative genomics reveals high biological diversity and specific adaptations in the industrially and medically important fungal genus Aspergillus.</title>
        <authorList>
            <person name="de Vries R.P."/>
            <person name="Riley R."/>
            <person name="Wiebenga A."/>
            <person name="Aguilar-Osorio G."/>
            <person name="Amillis S."/>
            <person name="Uchima C.A."/>
            <person name="Anderluh G."/>
            <person name="Asadollahi M."/>
            <person name="Askin M."/>
            <person name="Barry K."/>
            <person name="Battaglia E."/>
            <person name="Bayram O."/>
            <person name="Benocci T."/>
            <person name="Braus-Stromeyer S.A."/>
            <person name="Caldana C."/>
            <person name="Canovas D."/>
            <person name="Cerqueira G.C."/>
            <person name="Chen F."/>
            <person name="Chen W."/>
            <person name="Choi C."/>
            <person name="Clum A."/>
            <person name="Dos Santos R.A."/>
            <person name="Damasio A.R."/>
            <person name="Diallinas G."/>
            <person name="Emri T."/>
            <person name="Fekete E."/>
            <person name="Flipphi M."/>
            <person name="Freyberg S."/>
            <person name="Gallo A."/>
            <person name="Gournas C."/>
            <person name="Habgood R."/>
            <person name="Hainaut M."/>
            <person name="Harispe M.L."/>
            <person name="Henrissat B."/>
            <person name="Hilden K.S."/>
            <person name="Hope R."/>
            <person name="Hossain A."/>
            <person name="Karabika E."/>
            <person name="Karaffa L."/>
            <person name="Karanyi Z."/>
            <person name="Krasevec N."/>
            <person name="Kuo A."/>
            <person name="Kusch H."/>
            <person name="LaButti K."/>
            <person name="Lagendijk E.L."/>
            <person name="Lapidus A."/>
            <person name="Levasseur A."/>
            <person name="Lindquist E."/>
            <person name="Lipzen A."/>
            <person name="Logrieco A.F."/>
            <person name="MacCabe A."/>
            <person name="Maekelae M.R."/>
            <person name="Malavazi I."/>
            <person name="Melin P."/>
            <person name="Meyer V."/>
            <person name="Mielnichuk N."/>
            <person name="Miskei M."/>
            <person name="Molnar A.P."/>
            <person name="Mule G."/>
            <person name="Ngan C.Y."/>
            <person name="Orejas M."/>
            <person name="Orosz E."/>
            <person name="Ouedraogo J.P."/>
            <person name="Overkamp K.M."/>
            <person name="Park H.-S."/>
            <person name="Perrone G."/>
            <person name="Piumi F."/>
            <person name="Punt P.J."/>
            <person name="Ram A.F."/>
            <person name="Ramon A."/>
            <person name="Rauscher S."/>
            <person name="Record E."/>
            <person name="Riano-Pachon D.M."/>
            <person name="Robert V."/>
            <person name="Roehrig J."/>
            <person name="Ruller R."/>
            <person name="Salamov A."/>
            <person name="Salih N.S."/>
            <person name="Samson R.A."/>
            <person name="Sandor E."/>
            <person name="Sanguinetti M."/>
            <person name="Schuetze T."/>
            <person name="Sepcic K."/>
            <person name="Shelest E."/>
            <person name="Sherlock G."/>
            <person name="Sophianopoulou V."/>
            <person name="Squina F.M."/>
            <person name="Sun H."/>
            <person name="Susca A."/>
            <person name="Todd R.B."/>
            <person name="Tsang A."/>
            <person name="Unkles S.E."/>
            <person name="van de Wiele N."/>
            <person name="van Rossen-Uffink D."/>
            <person name="Oliveira J.V."/>
            <person name="Vesth T.C."/>
            <person name="Visser J."/>
            <person name="Yu J.-H."/>
            <person name="Zhou M."/>
            <person name="Andersen M.R."/>
            <person name="Archer D.B."/>
            <person name="Baker S.E."/>
            <person name="Benoit I."/>
            <person name="Brakhage A.A."/>
            <person name="Braus G.H."/>
            <person name="Fischer R."/>
            <person name="Frisvad J.C."/>
            <person name="Goldman G.H."/>
            <person name="Houbraken J."/>
            <person name="Oakley B."/>
            <person name="Pocsi I."/>
            <person name="Scazzocchio C."/>
            <person name="Seiboth B."/>
            <person name="vanKuyk P.A."/>
            <person name="Wortman J."/>
            <person name="Dyer P.S."/>
            <person name="Grigoriev I.V."/>
        </authorList>
    </citation>
    <scope>NUCLEOTIDE SEQUENCE [LARGE SCALE GENOMIC DNA]</scope>
    <source>
        <strain evidence="6">ITEM 5010</strain>
    </source>
</reference>
<keyword evidence="3" id="KW-0560">Oxidoreductase</keyword>
<dbReference type="EMBL" id="KV907505">
    <property type="protein sequence ID" value="OOF93260.1"/>
    <property type="molecule type" value="Genomic_DNA"/>
</dbReference>
<evidence type="ECO:0000313" key="5">
    <source>
        <dbReference type="EMBL" id="OOF93260.1"/>
    </source>
</evidence>
<comment type="similarity">
    <text evidence="1 4">Belongs to the short-chain dehydrogenases/reductases (SDR) family.</text>
</comment>